<evidence type="ECO:0000259" key="16">
    <source>
        <dbReference type="Pfam" id="PF06883"/>
    </source>
</evidence>
<dbReference type="InterPro" id="IPR007644">
    <property type="entry name" value="RNA_pol_bsu_protrusion"/>
</dbReference>
<dbReference type="FunFam" id="3.90.1110.10:FF:000007">
    <property type="entry name" value="DNA-directed RNA polymerase subunit beta"/>
    <property type="match status" value="1"/>
</dbReference>
<gene>
    <name evidence="17" type="ORF">RDWZM_002009</name>
</gene>
<dbReference type="Pfam" id="PF04561">
    <property type="entry name" value="RNA_pol_Rpb2_2"/>
    <property type="match status" value="1"/>
</dbReference>
<sequence length="632" mass="72380">MSEKAIVSDLAEEMRTMPIKPSQKLISSKIWNDRTLDQAKSLQNIAKAHIDSFNFMTNEGLQKGIQNLRPVGFELANGDRVIIQIMDCTVLNPCVNNESSVESGSKLYPSECRMRKISYKGKLLVTMNWSLNGKVQDLIEDVVGDIPILVKSNRCNLEKLTKSLLIKHKEDEEEFGGYFIMNGNEYLIRKLIAQRRNYPMAISRSSWKDSGQFFSEFGISIRCVRNDQIGANMVLHYLTNGTVKLRFFYNRQPIYLPLVLVLKCLWDVSDQLIYNELVKGREDDKFYKSCVINMLRLVQKEKLYTSKQIKKYIGERVRVRFEAPTWYTDEEITDSLFRECVAVHLNSNVDKFNLLVFMTKKLFSFVQGKCAAEGPDNPMFHEIYQSGHIYFTLLLERMSIFLTSVKQVIERNQQQAIKSGGQYHLTNTIVRKALAAKYFEITRAMDFLVTTGNLKSKSGLGLMQSSGISVKAEKINFWRFLSHFRCVHRGSFFTEMKTTACRKLYPEAWGFLCPVHTPDGSPCGLLNHFAEMCQITNSQSSVRHLPNILVNLGMEPIDSPIVIDSTYTTVLLDGKVVGYVKDELSKKITDELRIMKSMGKEKVPPTLEIGNVPRTSKATQFPESISFQRHHE</sequence>
<evidence type="ECO:0000313" key="18">
    <source>
        <dbReference type="Proteomes" id="UP001142055"/>
    </source>
</evidence>
<evidence type="ECO:0000256" key="12">
    <source>
        <dbReference type="RuleBase" id="RU000434"/>
    </source>
</evidence>
<dbReference type="GO" id="GO:0005634">
    <property type="term" value="C:nucleus"/>
    <property type="evidence" value="ECO:0007669"/>
    <property type="project" value="UniProtKB-SubCell"/>
</dbReference>
<evidence type="ECO:0000313" key="17">
    <source>
        <dbReference type="EMBL" id="KAJ6223464.1"/>
    </source>
</evidence>
<dbReference type="Pfam" id="PF04563">
    <property type="entry name" value="RNA_pol_Rpb2_1"/>
    <property type="match status" value="1"/>
</dbReference>
<dbReference type="Gene3D" id="3.90.1110.10">
    <property type="entry name" value="RNA polymerase Rpb2, domain 2"/>
    <property type="match status" value="1"/>
</dbReference>
<dbReference type="SUPFAM" id="SSF64484">
    <property type="entry name" value="beta and beta-prime subunits of DNA dependent RNA-polymerase"/>
    <property type="match status" value="1"/>
</dbReference>
<dbReference type="Pfam" id="PF06883">
    <property type="entry name" value="RNA_pol_Rpa2_4"/>
    <property type="match status" value="1"/>
</dbReference>
<feature type="domain" description="RNA polymerase Rpb2" evidence="13">
    <location>
        <begin position="195"/>
        <end position="376"/>
    </location>
</feature>
<dbReference type="GO" id="GO:0000428">
    <property type="term" value="C:DNA-directed RNA polymerase complex"/>
    <property type="evidence" value="ECO:0007669"/>
    <property type="project" value="UniProtKB-KW"/>
</dbReference>
<dbReference type="InterPro" id="IPR037034">
    <property type="entry name" value="RNA_pol_Rpb2_2_sf"/>
</dbReference>
<keyword evidence="6" id="KW-0548">Nucleotidyltransferase</keyword>
<evidence type="ECO:0000256" key="6">
    <source>
        <dbReference type="ARBA" id="ARBA00022695"/>
    </source>
</evidence>
<feature type="domain" description="DNA-directed RNA polymerase I subunit RPA2" evidence="16">
    <location>
        <begin position="577"/>
        <end position="622"/>
    </location>
</feature>
<organism evidence="17 18">
    <name type="scientific">Blomia tropicalis</name>
    <name type="common">Mite</name>
    <dbReference type="NCBI Taxonomy" id="40697"/>
    <lineage>
        <taxon>Eukaryota</taxon>
        <taxon>Metazoa</taxon>
        <taxon>Ecdysozoa</taxon>
        <taxon>Arthropoda</taxon>
        <taxon>Chelicerata</taxon>
        <taxon>Arachnida</taxon>
        <taxon>Acari</taxon>
        <taxon>Acariformes</taxon>
        <taxon>Sarcoptiformes</taxon>
        <taxon>Astigmata</taxon>
        <taxon>Glycyphagoidea</taxon>
        <taxon>Echimyopodidae</taxon>
        <taxon>Blomia</taxon>
    </lineage>
</organism>
<dbReference type="FunFam" id="3.90.1100.10:FF:000008">
    <property type="entry name" value="DNA-directed RNA polymerase subunit beta"/>
    <property type="match status" value="1"/>
</dbReference>
<feature type="domain" description="RNA polymerase Rpb2" evidence="15">
    <location>
        <begin position="472"/>
        <end position="535"/>
    </location>
</feature>
<keyword evidence="7" id="KW-0479">Metal-binding</keyword>
<dbReference type="InterPro" id="IPR015712">
    <property type="entry name" value="DNA-dir_RNA_pol_su2"/>
</dbReference>
<feature type="domain" description="RNA polymerase beta subunit protrusion" evidence="14">
    <location>
        <begin position="45"/>
        <end position="415"/>
    </location>
</feature>
<evidence type="ECO:0000256" key="10">
    <source>
        <dbReference type="ARBA" id="ARBA00023163"/>
    </source>
</evidence>
<evidence type="ECO:0000256" key="2">
    <source>
        <dbReference type="ARBA" id="ARBA00006835"/>
    </source>
</evidence>
<dbReference type="Proteomes" id="UP001142055">
    <property type="component" value="Chromosome 1"/>
</dbReference>
<evidence type="ECO:0000256" key="5">
    <source>
        <dbReference type="ARBA" id="ARBA00022679"/>
    </source>
</evidence>
<dbReference type="PANTHER" id="PTHR20856">
    <property type="entry name" value="DNA-DIRECTED RNA POLYMERASE I SUBUNIT 2"/>
    <property type="match status" value="1"/>
</dbReference>
<dbReference type="Pfam" id="PF04565">
    <property type="entry name" value="RNA_pol_Rpb2_3"/>
    <property type="match status" value="1"/>
</dbReference>
<keyword evidence="4" id="KW-0240">DNA-directed RNA polymerase</keyword>
<name>A0A9Q0RR45_BLOTA</name>
<evidence type="ECO:0000256" key="11">
    <source>
        <dbReference type="ARBA" id="ARBA00023242"/>
    </source>
</evidence>
<evidence type="ECO:0000256" key="1">
    <source>
        <dbReference type="ARBA" id="ARBA00004123"/>
    </source>
</evidence>
<keyword evidence="5" id="KW-0808">Transferase</keyword>
<proteinExistence type="inferred from homology"/>
<evidence type="ECO:0000259" key="15">
    <source>
        <dbReference type="Pfam" id="PF04565"/>
    </source>
</evidence>
<evidence type="ECO:0000256" key="9">
    <source>
        <dbReference type="ARBA" id="ARBA00022833"/>
    </source>
</evidence>
<evidence type="ECO:0000256" key="7">
    <source>
        <dbReference type="ARBA" id="ARBA00022723"/>
    </source>
</evidence>
<dbReference type="GO" id="GO:0006351">
    <property type="term" value="P:DNA-templated transcription"/>
    <property type="evidence" value="ECO:0007669"/>
    <property type="project" value="InterPro"/>
</dbReference>
<dbReference type="EMBL" id="JAPWDV010000001">
    <property type="protein sequence ID" value="KAJ6223464.1"/>
    <property type="molecule type" value="Genomic_DNA"/>
</dbReference>
<dbReference type="AlphaFoldDB" id="A0A9Q0RR45"/>
<dbReference type="InterPro" id="IPR007645">
    <property type="entry name" value="RNA_pol_Rpb2_3"/>
</dbReference>
<comment type="caution">
    <text evidence="17">The sequence shown here is derived from an EMBL/GenBank/DDBJ whole genome shotgun (WGS) entry which is preliminary data.</text>
</comment>
<keyword evidence="18" id="KW-1185">Reference proteome</keyword>
<protein>
    <recommendedName>
        <fullName evidence="3">DNA-directed RNA polymerase</fullName>
        <ecNumber evidence="3">2.7.7.6</ecNumber>
    </recommendedName>
</protein>
<comment type="similarity">
    <text evidence="2 12">Belongs to the RNA polymerase beta chain family.</text>
</comment>
<keyword evidence="8" id="KW-0863">Zinc-finger</keyword>
<dbReference type="Gene3D" id="3.90.1100.10">
    <property type="match status" value="2"/>
</dbReference>
<dbReference type="GO" id="GO:0032549">
    <property type="term" value="F:ribonucleoside binding"/>
    <property type="evidence" value="ECO:0007669"/>
    <property type="project" value="InterPro"/>
</dbReference>
<evidence type="ECO:0000256" key="8">
    <source>
        <dbReference type="ARBA" id="ARBA00022771"/>
    </source>
</evidence>
<evidence type="ECO:0000259" key="14">
    <source>
        <dbReference type="Pfam" id="PF04563"/>
    </source>
</evidence>
<dbReference type="GO" id="GO:0003899">
    <property type="term" value="F:DNA-directed RNA polymerase activity"/>
    <property type="evidence" value="ECO:0007669"/>
    <property type="project" value="UniProtKB-EC"/>
</dbReference>
<evidence type="ECO:0000256" key="4">
    <source>
        <dbReference type="ARBA" id="ARBA00022478"/>
    </source>
</evidence>
<keyword evidence="10" id="KW-0804">Transcription</keyword>
<dbReference type="GO" id="GO:0008270">
    <property type="term" value="F:zinc ion binding"/>
    <property type="evidence" value="ECO:0007669"/>
    <property type="project" value="UniProtKB-KW"/>
</dbReference>
<accession>A0A9Q0RR45</accession>
<keyword evidence="9" id="KW-0862">Zinc</keyword>
<dbReference type="OMA" id="YIMALRR"/>
<evidence type="ECO:0000259" key="13">
    <source>
        <dbReference type="Pfam" id="PF04561"/>
    </source>
</evidence>
<comment type="subcellular location">
    <subcellularLocation>
        <location evidence="1">Nucleus</location>
    </subcellularLocation>
</comment>
<dbReference type="InterPro" id="IPR007642">
    <property type="entry name" value="RNA_pol_Rpb2_2"/>
</dbReference>
<keyword evidence="11" id="KW-0539">Nucleus</keyword>
<evidence type="ECO:0000256" key="3">
    <source>
        <dbReference type="ARBA" id="ARBA00012418"/>
    </source>
</evidence>
<dbReference type="InterPro" id="IPR009674">
    <property type="entry name" value="Rpa2_dom_4"/>
</dbReference>
<dbReference type="GO" id="GO:0003677">
    <property type="term" value="F:DNA binding"/>
    <property type="evidence" value="ECO:0007669"/>
    <property type="project" value="InterPro"/>
</dbReference>
<reference evidence="17" key="1">
    <citation type="submission" date="2022-12" db="EMBL/GenBank/DDBJ databases">
        <title>Genome assemblies of Blomia tropicalis.</title>
        <authorList>
            <person name="Cui Y."/>
        </authorList>
    </citation>
    <scope>NUCLEOTIDE SEQUENCE</scope>
    <source>
        <tissue evidence="17">Adult mites</tissue>
    </source>
</reference>
<dbReference type="EC" id="2.7.7.6" evidence="3"/>